<evidence type="ECO:0000313" key="1">
    <source>
        <dbReference type="EMBL" id="KAL3795495.1"/>
    </source>
</evidence>
<reference evidence="1 2" key="1">
    <citation type="submission" date="2024-10" db="EMBL/GenBank/DDBJ databases">
        <title>Updated reference genomes for cyclostephanoid diatoms.</title>
        <authorList>
            <person name="Roberts W.R."/>
            <person name="Alverson A.J."/>
        </authorList>
    </citation>
    <scope>NUCLEOTIDE SEQUENCE [LARGE SCALE GENOMIC DNA]</scope>
    <source>
        <strain evidence="1 2">AJA010-31</strain>
    </source>
</reference>
<evidence type="ECO:0000313" key="2">
    <source>
        <dbReference type="Proteomes" id="UP001530400"/>
    </source>
</evidence>
<name>A0ABD3QBE4_9STRA</name>
<proteinExistence type="predicted"/>
<accession>A0ABD3QBE4</accession>
<keyword evidence="2" id="KW-1185">Reference proteome</keyword>
<sequence length="386" mass="43402">MSSSANAKEDAIINPYVNRPHTIHQSSYIEYNELCCPSGLWVEEAKHVTRGNIAHSIPRYFDENLQSTKPDEIHCCVTTTLVGYIGQVFEGHRTQPLYRCESDNIQGLAIMYLQTRRGSYAIGRPGEIKYDDYNDWYFDLLTELVDTSWKESKNLKKYTMPRVSDDFFGFDWYCVMGAFFMCEDGLFRSEEQIEQGKLNAVFVRLHQLQDASVAGKLAAAIQSNIPDNVLEEIRKLFTGKSLRKGAITELSMNSGLSIFNLSARSGHSLGVAMQDYVDQNNPAASFPAANALHGQRTLSAIPVLPDFNAVGSSNRNQWVALVKAAFVITIPDFMPGGRHSIILEVMMASMAVESIKLYDVQLPLLTPDLVLVEWSKKLSQDYKEQE</sequence>
<gene>
    <name evidence="1" type="ORF">ACHAWO_003295</name>
</gene>
<organism evidence="1 2">
    <name type="scientific">Cyclotella atomus</name>
    <dbReference type="NCBI Taxonomy" id="382360"/>
    <lineage>
        <taxon>Eukaryota</taxon>
        <taxon>Sar</taxon>
        <taxon>Stramenopiles</taxon>
        <taxon>Ochrophyta</taxon>
        <taxon>Bacillariophyta</taxon>
        <taxon>Coscinodiscophyceae</taxon>
        <taxon>Thalassiosirophycidae</taxon>
        <taxon>Stephanodiscales</taxon>
        <taxon>Stephanodiscaceae</taxon>
        <taxon>Cyclotella</taxon>
    </lineage>
</organism>
<dbReference type="AlphaFoldDB" id="A0ABD3QBE4"/>
<comment type="caution">
    <text evidence="1">The sequence shown here is derived from an EMBL/GenBank/DDBJ whole genome shotgun (WGS) entry which is preliminary data.</text>
</comment>
<dbReference type="EMBL" id="JALLPJ020000317">
    <property type="protein sequence ID" value="KAL3795495.1"/>
    <property type="molecule type" value="Genomic_DNA"/>
</dbReference>
<dbReference type="Proteomes" id="UP001530400">
    <property type="component" value="Unassembled WGS sequence"/>
</dbReference>
<protein>
    <submittedName>
        <fullName evidence="1">Uncharacterized protein</fullName>
    </submittedName>
</protein>